<gene>
    <name evidence="1" type="ORF">B9Z44_10980</name>
</gene>
<protein>
    <submittedName>
        <fullName evidence="1">Uncharacterized protein</fullName>
    </submittedName>
</protein>
<proteinExistence type="predicted"/>
<organism evidence="1 2">
    <name type="scientific">Limnohabitans curvus</name>
    <dbReference type="NCBI Taxonomy" id="323423"/>
    <lineage>
        <taxon>Bacteria</taxon>
        <taxon>Pseudomonadati</taxon>
        <taxon>Pseudomonadota</taxon>
        <taxon>Betaproteobacteria</taxon>
        <taxon>Burkholderiales</taxon>
        <taxon>Comamonadaceae</taxon>
        <taxon>Limnohabitans</taxon>
    </lineage>
</organism>
<evidence type="ECO:0000313" key="1">
    <source>
        <dbReference type="EMBL" id="PUE60049.1"/>
    </source>
</evidence>
<accession>A0A315ES38</accession>
<evidence type="ECO:0000313" key="2">
    <source>
        <dbReference type="Proteomes" id="UP000251341"/>
    </source>
</evidence>
<reference evidence="1 2" key="1">
    <citation type="submission" date="2017-04" db="EMBL/GenBank/DDBJ databases">
        <title>Unexpected and diverse lifestyles within the genus Limnohabitans.</title>
        <authorList>
            <person name="Kasalicky V."/>
            <person name="Mehrshad M."/>
            <person name="Andrei S.-A."/>
            <person name="Salcher M."/>
            <person name="Kratochvilova H."/>
            <person name="Simek K."/>
            <person name="Ghai R."/>
        </authorList>
    </citation>
    <scope>NUCLEOTIDE SEQUENCE [LARGE SCALE GENOMIC DNA]</scope>
    <source>
        <strain evidence="1 2">MWH-C5</strain>
    </source>
</reference>
<comment type="caution">
    <text evidence="1">The sequence shown here is derived from an EMBL/GenBank/DDBJ whole genome shotgun (WGS) entry which is preliminary data.</text>
</comment>
<dbReference type="Proteomes" id="UP000251341">
    <property type="component" value="Unassembled WGS sequence"/>
</dbReference>
<dbReference type="AlphaFoldDB" id="A0A315ES38"/>
<keyword evidence="2" id="KW-1185">Reference proteome</keyword>
<sequence length="106" mass="11467">MAQNLANPGLELMAQKLTITTKETSDLKSYVVSVNEQTVVPMSRVNLTDTACKCIRIRNMGALAANDLKIRIQGQTTSDKPVELALNVKDMAAALEALKSDSCKKS</sequence>
<dbReference type="EMBL" id="NESP01000001">
    <property type="protein sequence ID" value="PUE60049.1"/>
    <property type="molecule type" value="Genomic_DNA"/>
</dbReference>
<name>A0A315ES38_9BURK</name>